<sequence>MKKANKILGLLLLSVILVLSACSKDASKEKEEPKDADKQIEENQVTRMTIKK</sequence>
<dbReference type="Proteomes" id="UP001275315">
    <property type="component" value="Unassembled WGS sequence"/>
</dbReference>
<feature type="compositionally biased region" description="Polar residues" evidence="1">
    <location>
        <begin position="42"/>
        <end position="52"/>
    </location>
</feature>
<proteinExistence type="predicted"/>
<keyword evidence="2" id="KW-0732">Signal</keyword>
<dbReference type="RefSeq" id="WP_320378746.1">
    <property type="nucleotide sequence ID" value="NZ_JAWDIQ010000001.1"/>
</dbReference>
<feature type="region of interest" description="Disordered" evidence="1">
    <location>
        <begin position="25"/>
        <end position="52"/>
    </location>
</feature>
<accession>A0ABU5CNP2</accession>
<evidence type="ECO:0000256" key="1">
    <source>
        <dbReference type="SAM" id="MobiDB-lite"/>
    </source>
</evidence>
<feature type="compositionally biased region" description="Basic and acidic residues" evidence="1">
    <location>
        <begin position="25"/>
        <end position="41"/>
    </location>
</feature>
<name>A0ABU5CNP2_9BACI</name>
<evidence type="ECO:0000313" key="3">
    <source>
        <dbReference type="EMBL" id="MDY0407977.1"/>
    </source>
</evidence>
<reference evidence="3 4" key="1">
    <citation type="submission" date="2023-10" db="EMBL/GenBank/DDBJ databases">
        <title>Virgibacillus soli CC-YMP-6 genome.</title>
        <authorList>
            <person name="Miliotis G."/>
            <person name="Sengupta P."/>
            <person name="Hameed A."/>
            <person name="Chuvochina M."/>
            <person name="Mcdonagh F."/>
            <person name="Simpson A.C."/>
            <person name="Singh N.K."/>
            <person name="Rekha P.D."/>
            <person name="Raman K."/>
            <person name="Hugenholtz P."/>
            <person name="Venkateswaran K."/>
        </authorList>
    </citation>
    <scope>NUCLEOTIDE SEQUENCE [LARGE SCALE GENOMIC DNA]</scope>
    <source>
        <strain evidence="3 4">CC-YMP-6</strain>
    </source>
</reference>
<evidence type="ECO:0000256" key="2">
    <source>
        <dbReference type="SAM" id="SignalP"/>
    </source>
</evidence>
<feature type="signal peptide" evidence="2">
    <location>
        <begin position="1"/>
        <end position="21"/>
    </location>
</feature>
<gene>
    <name evidence="3" type="ORF">RWD45_04315</name>
</gene>
<dbReference type="PROSITE" id="PS51257">
    <property type="entry name" value="PROKAR_LIPOPROTEIN"/>
    <property type="match status" value="1"/>
</dbReference>
<protein>
    <submittedName>
        <fullName evidence="3">Uncharacterized protein</fullName>
    </submittedName>
</protein>
<feature type="chain" id="PRO_5046551368" evidence="2">
    <location>
        <begin position="22"/>
        <end position="52"/>
    </location>
</feature>
<evidence type="ECO:0000313" key="4">
    <source>
        <dbReference type="Proteomes" id="UP001275315"/>
    </source>
</evidence>
<comment type="caution">
    <text evidence="3">The sequence shown here is derived from an EMBL/GenBank/DDBJ whole genome shotgun (WGS) entry which is preliminary data.</text>
</comment>
<keyword evidence="4" id="KW-1185">Reference proteome</keyword>
<dbReference type="EMBL" id="JAWDIQ010000001">
    <property type="protein sequence ID" value="MDY0407977.1"/>
    <property type="molecule type" value="Genomic_DNA"/>
</dbReference>
<organism evidence="3 4">
    <name type="scientific">Paracerasibacillus soli</name>
    <dbReference type="NCBI Taxonomy" id="480284"/>
    <lineage>
        <taxon>Bacteria</taxon>
        <taxon>Bacillati</taxon>
        <taxon>Bacillota</taxon>
        <taxon>Bacilli</taxon>
        <taxon>Bacillales</taxon>
        <taxon>Bacillaceae</taxon>
        <taxon>Paracerasibacillus</taxon>
    </lineage>
</organism>